<dbReference type="OrthoDB" id="3548654at2759"/>
<organism evidence="7 8">
    <name type="scientific">Penicillium steckii</name>
    <dbReference type="NCBI Taxonomy" id="303698"/>
    <lineage>
        <taxon>Eukaryota</taxon>
        <taxon>Fungi</taxon>
        <taxon>Dikarya</taxon>
        <taxon>Ascomycota</taxon>
        <taxon>Pezizomycotina</taxon>
        <taxon>Eurotiomycetes</taxon>
        <taxon>Eurotiomycetidae</taxon>
        <taxon>Eurotiales</taxon>
        <taxon>Aspergillaceae</taxon>
        <taxon>Penicillium</taxon>
    </lineage>
</organism>
<dbReference type="PANTHER" id="PTHR47540:SF6">
    <property type="entry name" value="ZN(II)2CYS6 TRANSCRIPTION FACTOR (EUROFUNG)"/>
    <property type="match status" value="1"/>
</dbReference>
<evidence type="ECO:0000313" key="8">
    <source>
        <dbReference type="Proteomes" id="UP000191285"/>
    </source>
</evidence>
<dbReference type="GO" id="GO:0005634">
    <property type="term" value="C:nucleus"/>
    <property type="evidence" value="ECO:0007669"/>
    <property type="project" value="UniProtKB-SubCell"/>
</dbReference>
<feature type="domain" description="Xylanolytic transcriptional activator regulatory" evidence="6">
    <location>
        <begin position="281"/>
        <end position="354"/>
    </location>
</feature>
<sequence length="684" mass="77903">MQKLKQKPNRGSKRTATAYLRDLENYARSKITSEPSGHNSVSSELSHETSVLCDETSLLDDPGKRSQNVTEETDLMLNIWTSPFTLPSTIIKDKEVSRRNWLWLAPTSPWSFVARLTVMMGEKLNMRSQESLRFHLEGDIYPLNWGDLHTTTQDFQKNTPLPSVDQAIHAFNAVQFYLGQIYRLFNEDFPAEIHYFYERRAVGEGAFTRMWFVQLLLVLAFGKVFSSRTRTERDPIGSKRFLQAMSIMPSETCTGKDSLTTIENLALISLYLYSIDHREGAHSHIGQAIRIAQLEGLHTQLPEKELGYATVSRCRNIWWTLYIIDRQISSALGLPMIVEDADISTLVNLQGDALENRTLGLQVRLSQMMSFILSKIFKTEKTQLGHFLDLTREILQTMARLAEEIEDTFPTGTGSQASMDTVSHEMRYIILLYHQCVIIATRPLLLSVLKERMEKLDQPEEEWHKFLILPRSLVSIGIKSAVKSLEILYDESITLETFLPFDLEFTFSAALHLTIAHTLFQYDSTENHHTETAHRIFEQLVSSGNRVAEVRRTELIHIQFLFEEFSKRIGQQGIQTLQLSSIIEEKAISGSDLMTEEQARLSRANSTTLEWPVGSVASAETLDLTQDPLIQGPDYLEAIGISSNEFLAIVDSINTQDTGHRTWDPQPDWLTGGTSSFHQDDFVL</sequence>
<accession>A0A1V6TFU6</accession>
<reference evidence="8" key="1">
    <citation type="journal article" date="2017" name="Nat. Microbiol.">
        <title>Global analysis of biosynthetic gene clusters reveals vast potential of secondary metabolite production in Penicillium species.</title>
        <authorList>
            <person name="Nielsen J.C."/>
            <person name="Grijseels S."/>
            <person name="Prigent S."/>
            <person name="Ji B."/>
            <person name="Dainat J."/>
            <person name="Nielsen K.F."/>
            <person name="Frisvad J.C."/>
            <person name="Workman M."/>
            <person name="Nielsen J."/>
        </authorList>
    </citation>
    <scope>NUCLEOTIDE SEQUENCE [LARGE SCALE GENOMIC DNA]</scope>
    <source>
        <strain evidence="8">IBT 24891</strain>
    </source>
</reference>
<dbReference type="EMBL" id="MLKD01000006">
    <property type="protein sequence ID" value="OQE25232.1"/>
    <property type="molecule type" value="Genomic_DNA"/>
</dbReference>
<keyword evidence="5" id="KW-0539">Nucleus</keyword>
<keyword evidence="3" id="KW-0238">DNA-binding</keyword>
<comment type="caution">
    <text evidence="7">The sequence shown here is derived from an EMBL/GenBank/DDBJ whole genome shotgun (WGS) entry which is preliminary data.</text>
</comment>
<comment type="subcellular location">
    <subcellularLocation>
        <location evidence="1">Nucleus</location>
    </subcellularLocation>
</comment>
<evidence type="ECO:0000259" key="6">
    <source>
        <dbReference type="SMART" id="SM00906"/>
    </source>
</evidence>
<dbReference type="GO" id="GO:0008270">
    <property type="term" value="F:zinc ion binding"/>
    <property type="evidence" value="ECO:0007669"/>
    <property type="project" value="InterPro"/>
</dbReference>
<keyword evidence="4" id="KW-0804">Transcription</keyword>
<dbReference type="CDD" id="cd12148">
    <property type="entry name" value="fungal_TF_MHR"/>
    <property type="match status" value="1"/>
</dbReference>
<evidence type="ECO:0000256" key="1">
    <source>
        <dbReference type="ARBA" id="ARBA00004123"/>
    </source>
</evidence>
<proteinExistence type="predicted"/>
<dbReference type="GO" id="GO:0045944">
    <property type="term" value="P:positive regulation of transcription by RNA polymerase II"/>
    <property type="evidence" value="ECO:0007669"/>
    <property type="project" value="TreeGrafter"/>
</dbReference>
<dbReference type="InterPro" id="IPR051711">
    <property type="entry name" value="Stress_Response_Reg"/>
</dbReference>
<dbReference type="AlphaFoldDB" id="A0A1V6TFU6"/>
<dbReference type="Proteomes" id="UP000191285">
    <property type="component" value="Unassembled WGS sequence"/>
</dbReference>
<evidence type="ECO:0000256" key="3">
    <source>
        <dbReference type="ARBA" id="ARBA00023125"/>
    </source>
</evidence>
<dbReference type="GO" id="GO:0043565">
    <property type="term" value="F:sequence-specific DNA binding"/>
    <property type="evidence" value="ECO:0007669"/>
    <property type="project" value="TreeGrafter"/>
</dbReference>
<evidence type="ECO:0000256" key="5">
    <source>
        <dbReference type="ARBA" id="ARBA00023242"/>
    </source>
</evidence>
<dbReference type="InterPro" id="IPR007219">
    <property type="entry name" value="XnlR_reg_dom"/>
</dbReference>
<name>A0A1V6TFU6_9EURO</name>
<dbReference type="STRING" id="303698.A0A1V6TFU6"/>
<protein>
    <recommendedName>
        <fullName evidence="6">Xylanolytic transcriptional activator regulatory domain-containing protein</fullName>
    </recommendedName>
</protein>
<keyword evidence="2" id="KW-0805">Transcription regulation</keyword>
<keyword evidence="8" id="KW-1185">Reference proteome</keyword>
<dbReference type="SMART" id="SM00906">
    <property type="entry name" value="Fungal_trans"/>
    <property type="match status" value="1"/>
</dbReference>
<dbReference type="PANTHER" id="PTHR47540">
    <property type="entry name" value="THIAMINE REPRESSIBLE GENES REGULATORY PROTEIN THI5"/>
    <property type="match status" value="1"/>
</dbReference>
<dbReference type="GO" id="GO:0006351">
    <property type="term" value="P:DNA-templated transcription"/>
    <property type="evidence" value="ECO:0007669"/>
    <property type="project" value="InterPro"/>
</dbReference>
<evidence type="ECO:0000256" key="2">
    <source>
        <dbReference type="ARBA" id="ARBA00023015"/>
    </source>
</evidence>
<gene>
    <name evidence="7" type="ORF">PENSTE_c006G09489</name>
</gene>
<evidence type="ECO:0000256" key="4">
    <source>
        <dbReference type="ARBA" id="ARBA00023163"/>
    </source>
</evidence>
<evidence type="ECO:0000313" key="7">
    <source>
        <dbReference type="EMBL" id="OQE25232.1"/>
    </source>
</evidence>
<dbReference type="Pfam" id="PF04082">
    <property type="entry name" value="Fungal_trans"/>
    <property type="match status" value="1"/>
</dbReference>